<keyword evidence="11" id="KW-1185">Reference proteome</keyword>
<dbReference type="CDD" id="cd12148">
    <property type="entry name" value="fungal_TF_MHR"/>
    <property type="match status" value="1"/>
</dbReference>
<dbReference type="InterPro" id="IPR051615">
    <property type="entry name" value="Transcr_Regulatory_Elem"/>
</dbReference>
<dbReference type="GO" id="GO:0008270">
    <property type="term" value="F:zinc ion binding"/>
    <property type="evidence" value="ECO:0007669"/>
    <property type="project" value="InterPro"/>
</dbReference>
<evidence type="ECO:0000259" key="9">
    <source>
        <dbReference type="PROSITE" id="PS50048"/>
    </source>
</evidence>
<dbReference type="GO" id="GO:0003677">
    <property type="term" value="F:DNA binding"/>
    <property type="evidence" value="ECO:0007669"/>
    <property type="project" value="UniProtKB-KW"/>
</dbReference>
<dbReference type="GO" id="GO:0006351">
    <property type="term" value="P:DNA-templated transcription"/>
    <property type="evidence" value="ECO:0007669"/>
    <property type="project" value="InterPro"/>
</dbReference>
<dbReference type="PROSITE" id="PS00463">
    <property type="entry name" value="ZN2_CY6_FUNGAL_1"/>
    <property type="match status" value="1"/>
</dbReference>
<evidence type="ECO:0000256" key="7">
    <source>
        <dbReference type="ARBA" id="ARBA00023242"/>
    </source>
</evidence>
<dbReference type="Pfam" id="PF00172">
    <property type="entry name" value="Zn_clus"/>
    <property type="match status" value="1"/>
</dbReference>
<accession>A0A6A6THF7</accession>
<dbReference type="AlphaFoldDB" id="A0A6A6THF7"/>
<keyword evidence="3" id="KW-0862">Zinc</keyword>
<dbReference type="InterPro" id="IPR001138">
    <property type="entry name" value="Zn2Cys6_DnaBD"/>
</dbReference>
<dbReference type="Gene3D" id="4.10.240.10">
    <property type="entry name" value="Zn(2)-C6 fungal-type DNA-binding domain"/>
    <property type="match status" value="1"/>
</dbReference>
<keyword evidence="2" id="KW-0479">Metal-binding</keyword>
<feature type="compositionally biased region" description="Polar residues" evidence="8">
    <location>
        <begin position="663"/>
        <end position="672"/>
    </location>
</feature>
<dbReference type="PROSITE" id="PS50048">
    <property type="entry name" value="ZN2_CY6_FUNGAL_2"/>
    <property type="match status" value="1"/>
</dbReference>
<dbReference type="SMART" id="SM00066">
    <property type="entry name" value="GAL4"/>
    <property type="match status" value="1"/>
</dbReference>
<feature type="region of interest" description="Disordered" evidence="8">
    <location>
        <begin position="650"/>
        <end position="675"/>
    </location>
</feature>
<name>A0A6A6THF7_9PLEO</name>
<feature type="domain" description="Zn(2)-C6 fungal-type" evidence="9">
    <location>
        <begin position="11"/>
        <end position="41"/>
    </location>
</feature>
<dbReference type="InterPro" id="IPR036864">
    <property type="entry name" value="Zn2-C6_fun-type_DNA-bd_sf"/>
</dbReference>
<dbReference type="OrthoDB" id="4161332at2759"/>
<organism evidence="10 11">
    <name type="scientific">Lophiostoma macrostomum CBS 122681</name>
    <dbReference type="NCBI Taxonomy" id="1314788"/>
    <lineage>
        <taxon>Eukaryota</taxon>
        <taxon>Fungi</taxon>
        <taxon>Dikarya</taxon>
        <taxon>Ascomycota</taxon>
        <taxon>Pezizomycotina</taxon>
        <taxon>Dothideomycetes</taxon>
        <taxon>Pleosporomycetidae</taxon>
        <taxon>Pleosporales</taxon>
        <taxon>Lophiostomataceae</taxon>
        <taxon>Lophiostoma</taxon>
    </lineage>
</organism>
<keyword evidence="7" id="KW-0539">Nucleus</keyword>
<evidence type="ECO:0000256" key="2">
    <source>
        <dbReference type="ARBA" id="ARBA00022723"/>
    </source>
</evidence>
<feature type="compositionally biased region" description="Polar residues" evidence="8">
    <location>
        <begin position="93"/>
        <end position="117"/>
    </location>
</feature>
<evidence type="ECO:0000313" key="11">
    <source>
        <dbReference type="Proteomes" id="UP000799324"/>
    </source>
</evidence>
<dbReference type="SMART" id="SM00906">
    <property type="entry name" value="Fungal_trans"/>
    <property type="match status" value="1"/>
</dbReference>
<dbReference type="GO" id="GO:0000981">
    <property type="term" value="F:DNA-binding transcription factor activity, RNA polymerase II-specific"/>
    <property type="evidence" value="ECO:0007669"/>
    <property type="project" value="InterPro"/>
</dbReference>
<evidence type="ECO:0000256" key="1">
    <source>
        <dbReference type="ARBA" id="ARBA00004123"/>
    </source>
</evidence>
<dbReference type="InterPro" id="IPR007219">
    <property type="entry name" value="XnlR_reg_dom"/>
</dbReference>
<evidence type="ECO:0000256" key="3">
    <source>
        <dbReference type="ARBA" id="ARBA00022833"/>
    </source>
</evidence>
<protein>
    <recommendedName>
        <fullName evidence="9">Zn(2)-C6 fungal-type domain-containing protein</fullName>
    </recommendedName>
</protein>
<keyword evidence="6" id="KW-0804">Transcription</keyword>
<comment type="subcellular location">
    <subcellularLocation>
        <location evidence="1">Nucleus</location>
    </subcellularLocation>
</comment>
<evidence type="ECO:0000256" key="5">
    <source>
        <dbReference type="ARBA" id="ARBA00023125"/>
    </source>
</evidence>
<proteinExistence type="predicted"/>
<dbReference type="CDD" id="cd00067">
    <property type="entry name" value="GAL4"/>
    <property type="match status" value="1"/>
</dbReference>
<evidence type="ECO:0000313" key="10">
    <source>
        <dbReference type="EMBL" id="KAF2658363.1"/>
    </source>
</evidence>
<evidence type="ECO:0000256" key="8">
    <source>
        <dbReference type="SAM" id="MobiDB-lite"/>
    </source>
</evidence>
<feature type="region of interest" description="Disordered" evidence="8">
    <location>
        <begin position="80"/>
        <end position="119"/>
    </location>
</feature>
<dbReference type="PANTHER" id="PTHR31313">
    <property type="entry name" value="TY1 ENHANCER ACTIVATOR"/>
    <property type="match status" value="1"/>
</dbReference>
<keyword evidence="4" id="KW-0805">Transcription regulation</keyword>
<dbReference type="SUPFAM" id="SSF57701">
    <property type="entry name" value="Zn2/Cys6 DNA-binding domain"/>
    <property type="match status" value="1"/>
</dbReference>
<sequence>MNPRPSRKCKACEACRSRKVKCDGVRPICSLCQAQRRACEYGDDRRQNHAVSRETVQVMKDKMASLEAVVERLSSVHSQSQINAVQEAPTAPPTTSLDLSPSVSMHQPSTPQQVTDSSGEEAVARRNSTMLDAGEIHTIVRSEVGFSIHGPTSAFRDLPSPASLSRTFNSDSPLSHVNASVKAINATTEEDKLARLEQWKLELFANSARQLQLEHWHISLNKMDLDGVEPPLALHLLDLYFNHQYNTYLCVYRPAVMASLVNDGPYANKLLLNGMYYTAALQSGRAHLMDVAGDPQTLGNRFFRRFEELLAPTIRRSSIPSISALIIMGSSLLTRGHQTLGWLYCGIAYRMISDLGLDINPNKVNTSSLLVKEPEYTQNALEAEMQRRIFWGAYMNDRYNSLYFGRPPSLHILKGFEPDRECLDMHDELETWTPCYDTVKPPSAHVMAPKYNVSNRNSLLKLADITSDIIEKFYKPGLEYHSSEAAWQQVNSVQQQLDQWAEQLPAHLYYDPKKDTPIPPHRFYPHTTYHTLHILLYRPFLPEGHLRKVEPMPQSEIRDRCVSAALNIYSLAQAYRAAYTLTRAPYLFSYALLSAATVIPLLHWEDHHSRISVIRFFLDALKEQQGGANSGLKKPIMIIRGLFERAGLDLSAPSRNDPERSDSAGNVTSGDGASTGFDAAMPSWESWGGEDYRELFQDFLLEHSDCWPMWDQNAAGGQQEMLFGMFG</sequence>
<dbReference type="GO" id="GO:0005634">
    <property type="term" value="C:nucleus"/>
    <property type="evidence" value="ECO:0007669"/>
    <property type="project" value="UniProtKB-SubCell"/>
</dbReference>
<dbReference type="Pfam" id="PF04082">
    <property type="entry name" value="Fungal_trans"/>
    <property type="match status" value="1"/>
</dbReference>
<evidence type="ECO:0000256" key="4">
    <source>
        <dbReference type="ARBA" id="ARBA00023015"/>
    </source>
</evidence>
<evidence type="ECO:0000256" key="6">
    <source>
        <dbReference type="ARBA" id="ARBA00023163"/>
    </source>
</evidence>
<keyword evidence="5" id="KW-0238">DNA-binding</keyword>
<dbReference type="PANTHER" id="PTHR31313:SF86">
    <property type="entry name" value="ZN(2)-C6 FUNGAL-TYPE DOMAIN-CONTAINING PROTEIN"/>
    <property type="match status" value="1"/>
</dbReference>
<reference evidence="10" key="1">
    <citation type="journal article" date="2020" name="Stud. Mycol.">
        <title>101 Dothideomycetes genomes: a test case for predicting lifestyles and emergence of pathogens.</title>
        <authorList>
            <person name="Haridas S."/>
            <person name="Albert R."/>
            <person name="Binder M."/>
            <person name="Bloem J."/>
            <person name="Labutti K."/>
            <person name="Salamov A."/>
            <person name="Andreopoulos B."/>
            <person name="Baker S."/>
            <person name="Barry K."/>
            <person name="Bills G."/>
            <person name="Bluhm B."/>
            <person name="Cannon C."/>
            <person name="Castanera R."/>
            <person name="Culley D."/>
            <person name="Daum C."/>
            <person name="Ezra D."/>
            <person name="Gonzalez J."/>
            <person name="Henrissat B."/>
            <person name="Kuo A."/>
            <person name="Liang C."/>
            <person name="Lipzen A."/>
            <person name="Lutzoni F."/>
            <person name="Magnuson J."/>
            <person name="Mondo S."/>
            <person name="Nolan M."/>
            <person name="Ohm R."/>
            <person name="Pangilinan J."/>
            <person name="Park H.-J."/>
            <person name="Ramirez L."/>
            <person name="Alfaro M."/>
            <person name="Sun H."/>
            <person name="Tritt A."/>
            <person name="Yoshinaga Y."/>
            <person name="Zwiers L.-H."/>
            <person name="Turgeon B."/>
            <person name="Goodwin S."/>
            <person name="Spatafora J."/>
            <person name="Crous P."/>
            <person name="Grigoriev I."/>
        </authorList>
    </citation>
    <scope>NUCLEOTIDE SEQUENCE</scope>
    <source>
        <strain evidence="10">CBS 122681</strain>
    </source>
</reference>
<dbReference type="EMBL" id="MU004315">
    <property type="protein sequence ID" value="KAF2658363.1"/>
    <property type="molecule type" value="Genomic_DNA"/>
</dbReference>
<gene>
    <name evidence="10" type="ORF">K491DRAFT_776352</name>
</gene>
<dbReference type="Proteomes" id="UP000799324">
    <property type="component" value="Unassembled WGS sequence"/>
</dbReference>